<evidence type="ECO:0000256" key="1">
    <source>
        <dbReference type="ARBA" id="ARBA00004653"/>
    </source>
</evidence>
<accession>A0AAW2V8Z9</accession>
<dbReference type="GO" id="GO:0005829">
    <property type="term" value="C:cytosol"/>
    <property type="evidence" value="ECO:0007669"/>
    <property type="project" value="GOC"/>
</dbReference>
<dbReference type="PANTHER" id="PTHR21493">
    <property type="entry name" value="CGI-141-RELATED/LIPASE CONTAINING PROTEIN"/>
    <property type="match status" value="1"/>
</dbReference>
<organism evidence="8">
    <name type="scientific">Sesamum radiatum</name>
    <name type="common">Black benniseed</name>
    <dbReference type="NCBI Taxonomy" id="300843"/>
    <lineage>
        <taxon>Eukaryota</taxon>
        <taxon>Viridiplantae</taxon>
        <taxon>Streptophyta</taxon>
        <taxon>Embryophyta</taxon>
        <taxon>Tracheophyta</taxon>
        <taxon>Spermatophyta</taxon>
        <taxon>Magnoliopsida</taxon>
        <taxon>eudicotyledons</taxon>
        <taxon>Gunneridae</taxon>
        <taxon>Pentapetalae</taxon>
        <taxon>asterids</taxon>
        <taxon>lamiids</taxon>
        <taxon>Lamiales</taxon>
        <taxon>Pedaliaceae</taxon>
        <taxon>Sesamum</taxon>
    </lineage>
</organism>
<dbReference type="GO" id="GO:0006888">
    <property type="term" value="P:endoplasmic reticulum to Golgi vesicle-mediated transport"/>
    <property type="evidence" value="ECO:0007669"/>
    <property type="project" value="InterPro"/>
</dbReference>
<feature type="transmembrane region" description="Helical" evidence="7">
    <location>
        <begin position="106"/>
        <end position="126"/>
    </location>
</feature>
<dbReference type="GO" id="GO:0000139">
    <property type="term" value="C:Golgi membrane"/>
    <property type="evidence" value="ECO:0007669"/>
    <property type="project" value="UniProtKB-SubCell"/>
</dbReference>
<evidence type="ECO:0000256" key="6">
    <source>
        <dbReference type="ARBA" id="ARBA00025799"/>
    </source>
</evidence>
<dbReference type="AlphaFoldDB" id="A0AAW2V8Z9"/>
<dbReference type="PANTHER" id="PTHR21493:SF9">
    <property type="entry name" value="GOLGI TRANSPORT PROTEIN 1-RELATED"/>
    <property type="match status" value="1"/>
</dbReference>
<reference evidence="8" key="1">
    <citation type="submission" date="2020-06" db="EMBL/GenBank/DDBJ databases">
        <authorList>
            <person name="Li T."/>
            <person name="Hu X."/>
            <person name="Zhang T."/>
            <person name="Song X."/>
            <person name="Zhang H."/>
            <person name="Dai N."/>
            <person name="Sheng W."/>
            <person name="Hou X."/>
            <person name="Wei L."/>
        </authorList>
    </citation>
    <scope>NUCLEOTIDE SEQUENCE</scope>
    <source>
        <strain evidence="8">G02</strain>
        <tissue evidence="8">Leaf</tissue>
    </source>
</reference>
<feature type="transmembrane region" description="Helical" evidence="7">
    <location>
        <begin position="138"/>
        <end position="159"/>
    </location>
</feature>
<dbReference type="InterPro" id="IPR007305">
    <property type="entry name" value="Vesicle_transpt_Got1/SFT2"/>
</dbReference>
<dbReference type="InterPro" id="IPR045176">
    <property type="entry name" value="Got1"/>
</dbReference>
<keyword evidence="3 7" id="KW-1133">Transmembrane helix</keyword>
<dbReference type="Pfam" id="PF04178">
    <property type="entry name" value="Got1"/>
    <property type="match status" value="1"/>
</dbReference>
<comment type="subcellular location">
    <subcellularLocation>
        <location evidence="1">Golgi apparatus membrane</location>
        <topology evidence="1">Multi-pass membrane protein</topology>
    </subcellularLocation>
</comment>
<dbReference type="GO" id="GO:0042147">
    <property type="term" value="P:retrograde transport, endosome to Golgi"/>
    <property type="evidence" value="ECO:0007669"/>
    <property type="project" value="InterPro"/>
</dbReference>
<keyword evidence="2 7" id="KW-0812">Transmembrane</keyword>
<keyword evidence="5 7" id="KW-0472">Membrane</keyword>
<keyword evidence="4" id="KW-0333">Golgi apparatus</keyword>
<name>A0AAW2V8Z9_SESRA</name>
<comment type="caution">
    <text evidence="8">The sequence shown here is derived from an EMBL/GenBank/DDBJ whole genome shotgun (WGS) entry which is preliminary data.</text>
</comment>
<evidence type="ECO:0000256" key="7">
    <source>
        <dbReference type="SAM" id="Phobius"/>
    </source>
</evidence>
<evidence type="ECO:0000313" key="8">
    <source>
        <dbReference type="EMBL" id="KAL0425459.1"/>
    </source>
</evidence>
<dbReference type="EMBL" id="JACGWJ010000004">
    <property type="protein sequence ID" value="KAL0425459.1"/>
    <property type="molecule type" value="Genomic_DNA"/>
</dbReference>
<evidence type="ECO:0000256" key="4">
    <source>
        <dbReference type="ARBA" id="ARBA00023034"/>
    </source>
</evidence>
<reference evidence="8" key="2">
    <citation type="journal article" date="2024" name="Plant">
        <title>Genomic evolution and insights into agronomic trait innovations of Sesamum species.</title>
        <authorList>
            <person name="Miao H."/>
            <person name="Wang L."/>
            <person name="Qu L."/>
            <person name="Liu H."/>
            <person name="Sun Y."/>
            <person name="Le M."/>
            <person name="Wang Q."/>
            <person name="Wei S."/>
            <person name="Zheng Y."/>
            <person name="Lin W."/>
            <person name="Duan Y."/>
            <person name="Cao H."/>
            <person name="Xiong S."/>
            <person name="Wang X."/>
            <person name="Wei L."/>
            <person name="Li C."/>
            <person name="Ma Q."/>
            <person name="Ju M."/>
            <person name="Zhao R."/>
            <person name="Li G."/>
            <person name="Mu C."/>
            <person name="Tian Q."/>
            <person name="Mei H."/>
            <person name="Zhang T."/>
            <person name="Gao T."/>
            <person name="Zhang H."/>
        </authorList>
    </citation>
    <scope>NUCLEOTIDE SEQUENCE</scope>
    <source>
        <strain evidence="8">G02</strain>
    </source>
</reference>
<comment type="similarity">
    <text evidence="6">Belongs to the GOT1 family.</text>
</comment>
<evidence type="ECO:0000256" key="5">
    <source>
        <dbReference type="ARBA" id="ARBA00023136"/>
    </source>
</evidence>
<feature type="transmembrane region" description="Helical" evidence="7">
    <location>
        <begin position="80"/>
        <end position="100"/>
    </location>
</feature>
<protein>
    <submittedName>
        <fullName evidence="8">Vesicle transport protein GOT1</fullName>
    </submittedName>
</protein>
<sequence length="187" mass="20654">MGGNWKAHSQQKITLVNSSTPYSQPQLTLTLQLLLSTLSRTTHRHRPFFLTAAGVGNYKIKVCTVSKKMVSFETSDLKKVGLGLTGFGLIFTFAGVLLIFDKGFLTIGNILFLSGMILTIGMKSSLHFFMKPQNYKAAVSFCVGFFFVITGWPIIGMILETYGFVNLFSTLSVSEADVFRSNVQLKS</sequence>
<evidence type="ECO:0000256" key="2">
    <source>
        <dbReference type="ARBA" id="ARBA00022692"/>
    </source>
</evidence>
<proteinExistence type="inferred from homology"/>
<gene>
    <name evidence="8" type="ORF">Sradi_1080700</name>
</gene>
<evidence type="ECO:0000256" key="3">
    <source>
        <dbReference type="ARBA" id="ARBA00022989"/>
    </source>
</evidence>